<accession>A0AAD2FNQ3</accession>
<comment type="caution">
    <text evidence="2">The sequence shown here is derived from an EMBL/GenBank/DDBJ whole genome shotgun (WGS) entry which is preliminary data.</text>
</comment>
<feature type="region of interest" description="Disordered" evidence="1">
    <location>
        <begin position="1"/>
        <end position="28"/>
    </location>
</feature>
<keyword evidence="3" id="KW-1185">Reference proteome</keyword>
<feature type="compositionally biased region" description="Basic and acidic residues" evidence="1">
    <location>
        <begin position="346"/>
        <end position="371"/>
    </location>
</feature>
<dbReference type="EMBL" id="CAKOGP040001725">
    <property type="protein sequence ID" value="CAJ1947117.1"/>
    <property type="molecule type" value="Genomic_DNA"/>
</dbReference>
<protein>
    <submittedName>
        <fullName evidence="2">Uncharacterized protein</fullName>
    </submittedName>
</protein>
<organism evidence="2 3">
    <name type="scientific">Cylindrotheca closterium</name>
    <dbReference type="NCBI Taxonomy" id="2856"/>
    <lineage>
        <taxon>Eukaryota</taxon>
        <taxon>Sar</taxon>
        <taxon>Stramenopiles</taxon>
        <taxon>Ochrophyta</taxon>
        <taxon>Bacillariophyta</taxon>
        <taxon>Bacillariophyceae</taxon>
        <taxon>Bacillariophycidae</taxon>
        <taxon>Bacillariales</taxon>
        <taxon>Bacillariaceae</taxon>
        <taxon>Cylindrotheca</taxon>
    </lineage>
</organism>
<gene>
    <name evidence="2" type="ORF">CYCCA115_LOCUS10986</name>
</gene>
<feature type="region of interest" description="Disordered" evidence="1">
    <location>
        <begin position="331"/>
        <end position="396"/>
    </location>
</feature>
<dbReference type="Proteomes" id="UP001295423">
    <property type="component" value="Unassembled WGS sequence"/>
</dbReference>
<reference evidence="2" key="1">
    <citation type="submission" date="2023-08" db="EMBL/GenBank/DDBJ databases">
        <authorList>
            <person name="Audoor S."/>
            <person name="Bilcke G."/>
        </authorList>
    </citation>
    <scope>NUCLEOTIDE SEQUENCE</scope>
</reference>
<evidence type="ECO:0000256" key="1">
    <source>
        <dbReference type="SAM" id="MobiDB-lite"/>
    </source>
</evidence>
<sequence length="396" mass="43659">MSRDPPRKKPKSNEEAEPDEDDEEVPGLPLESVGYYNIRQLELVLPFEQDVGSIGDLAVAEHDDESASLFSLFPTLQDLDWQEPNASQNASPSAFASFEDFENRLTGLIFGAHRDLSLLGIQLLDSPNVRQLRVLLPEYSDLLVAVILQLIAWTETREPRARLLIPIHQPPDARISQPNQSTTVTPQVIDHSSGRIGIIHKCWKCGEPMKGHSCRLPPETEVPGLFEGHDGRMWKIRLAMDVIEEMNDAAKENGVEKPLADEQCGKGVQKKRGTYLCNFCLYPKKSEFHRKHCILRPRTKVTLGGEDGKTWLHATLVGRVSKSKARLKEVGEGKVLENGEDEAAEDDRKPSAKDRNRESDGDGGKGDGKDGDNDDPPSGDGDGNGDGVSGVASYPV</sequence>
<name>A0AAD2FNQ3_9STRA</name>
<proteinExistence type="predicted"/>
<feature type="compositionally biased region" description="Acidic residues" evidence="1">
    <location>
        <begin position="15"/>
        <end position="25"/>
    </location>
</feature>
<evidence type="ECO:0000313" key="3">
    <source>
        <dbReference type="Proteomes" id="UP001295423"/>
    </source>
</evidence>
<evidence type="ECO:0000313" key="2">
    <source>
        <dbReference type="EMBL" id="CAJ1947117.1"/>
    </source>
</evidence>
<dbReference type="AlphaFoldDB" id="A0AAD2FNQ3"/>
<feature type="compositionally biased region" description="Basic and acidic residues" evidence="1">
    <location>
        <begin position="1"/>
        <end position="14"/>
    </location>
</feature>